<protein>
    <recommendedName>
        <fullName evidence="4">Chitin-binding type-4 domain-containing protein</fullName>
    </recommendedName>
</protein>
<reference evidence="2 3" key="1">
    <citation type="journal article" date="2016" name="Mol. Biol. Evol.">
        <title>Comparative Genomics of Early-Diverging Mushroom-Forming Fungi Provides Insights into the Origins of Lignocellulose Decay Capabilities.</title>
        <authorList>
            <person name="Nagy L.G."/>
            <person name="Riley R."/>
            <person name="Tritt A."/>
            <person name="Adam C."/>
            <person name="Daum C."/>
            <person name="Floudas D."/>
            <person name="Sun H."/>
            <person name="Yadav J.S."/>
            <person name="Pangilinan J."/>
            <person name="Larsson K.H."/>
            <person name="Matsuura K."/>
            <person name="Barry K."/>
            <person name="Labutti K."/>
            <person name="Kuo R."/>
            <person name="Ohm R.A."/>
            <person name="Bhattacharya S.S."/>
            <person name="Shirouzu T."/>
            <person name="Yoshinaga Y."/>
            <person name="Martin F.M."/>
            <person name="Grigoriev I.V."/>
            <person name="Hibbett D.S."/>
        </authorList>
    </citation>
    <scope>NUCLEOTIDE SEQUENCE [LARGE SCALE GENOMIC DNA]</scope>
    <source>
        <strain evidence="2 3">HHB12029</strain>
    </source>
</reference>
<keyword evidence="1" id="KW-0732">Signal</keyword>
<evidence type="ECO:0000313" key="3">
    <source>
        <dbReference type="Proteomes" id="UP000077266"/>
    </source>
</evidence>
<gene>
    <name evidence="2" type="ORF">EXIGLDRAFT_477692</name>
</gene>
<feature type="chain" id="PRO_5007869762" description="Chitin-binding type-4 domain-containing protein" evidence="1">
    <location>
        <begin position="22"/>
        <end position="180"/>
    </location>
</feature>
<organism evidence="2 3">
    <name type="scientific">Exidia glandulosa HHB12029</name>
    <dbReference type="NCBI Taxonomy" id="1314781"/>
    <lineage>
        <taxon>Eukaryota</taxon>
        <taxon>Fungi</taxon>
        <taxon>Dikarya</taxon>
        <taxon>Basidiomycota</taxon>
        <taxon>Agaricomycotina</taxon>
        <taxon>Agaricomycetes</taxon>
        <taxon>Auriculariales</taxon>
        <taxon>Exidiaceae</taxon>
        <taxon>Exidia</taxon>
    </lineage>
</organism>
<sequence length="180" mass="19284">MARSRAVLAVFALGAATLCAADPITLRNTDSQYMSFAPAGTWSEVPVGSNGEQVKFCDHPEASIEISMPENSTSLQWYAIPGIGPSTYLVCINCSSEDDWARAFLVDALQRDVSNGSVSRSIPSFGSGLTRRCAQTVIWHHQAADATSPLRTVSIRNGVDPRYGKSGFLSMDALVVNSLP</sequence>
<feature type="signal peptide" evidence="1">
    <location>
        <begin position="1"/>
        <end position="21"/>
    </location>
</feature>
<dbReference type="Proteomes" id="UP000077266">
    <property type="component" value="Unassembled WGS sequence"/>
</dbReference>
<dbReference type="InParanoid" id="A0A165Z4D3"/>
<evidence type="ECO:0000256" key="1">
    <source>
        <dbReference type="SAM" id="SignalP"/>
    </source>
</evidence>
<evidence type="ECO:0000313" key="2">
    <source>
        <dbReference type="EMBL" id="KZV79229.1"/>
    </source>
</evidence>
<name>A0A165Z4D3_EXIGL</name>
<dbReference type="EMBL" id="KV426656">
    <property type="protein sequence ID" value="KZV79229.1"/>
    <property type="molecule type" value="Genomic_DNA"/>
</dbReference>
<accession>A0A165Z4D3</accession>
<dbReference type="AlphaFoldDB" id="A0A165Z4D3"/>
<proteinExistence type="predicted"/>
<evidence type="ECO:0008006" key="4">
    <source>
        <dbReference type="Google" id="ProtNLM"/>
    </source>
</evidence>
<keyword evidence="3" id="KW-1185">Reference proteome</keyword>
<feature type="non-terminal residue" evidence="2">
    <location>
        <position position="180"/>
    </location>
</feature>